<dbReference type="PROSITE" id="PS50297">
    <property type="entry name" value="ANK_REP_REGION"/>
    <property type="match status" value="2"/>
</dbReference>
<dbReference type="Pfam" id="PF24883">
    <property type="entry name" value="NPHP3_N"/>
    <property type="match status" value="1"/>
</dbReference>
<proteinExistence type="predicted"/>
<dbReference type="InterPro" id="IPR002110">
    <property type="entry name" value="Ankyrin_rpt"/>
</dbReference>
<dbReference type="InterPro" id="IPR036770">
    <property type="entry name" value="Ankyrin_rpt-contain_sf"/>
</dbReference>
<keyword evidence="2" id="KW-0040">ANK repeat</keyword>
<dbReference type="Gene3D" id="3.40.50.300">
    <property type="entry name" value="P-loop containing nucleotide triphosphate hydrolases"/>
    <property type="match status" value="1"/>
</dbReference>
<dbReference type="SUPFAM" id="SSF48403">
    <property type="entry name" value="Ankyrin repeat"/>
    <property type="match status" value="1"/>
</dbReference>
<dbReference type="AlphaFoldDB" id="A0A6A6EX39"/>
<feature type="repeat" description="ANK" evidence="2">
    <location>
        <begin position="1129"/>
        <end position="1161"/>
    </location>
</feature>
<name>A0A6A6EX39_9PEZI</name>
<dbReference type="PROSITE" id="PS50088">
    <property type="entry name" value="ANK_REPEAT"/>
    <property type="match status" value="2"/>
</dbReference>
<feature type="compositionally biased region" description="Basic residues" evidence="3">
    <location>
        <begin position="1"/>
        <end position="13"/>
    </location>
</feature>
<dbReference type="PANTHER" id="PTHR10039">
    <property type="entry name" value="AMELOGENIN"/>
    <property type="match status" value="1"/>
</dbReference>
<dbReference type="InterPro" id="IPR056884">
    <property type="entry name" value="NPHP3-like_N"/>
</dbReference>
<dbReference type="InterPro" id="IPR027417">
    <property type="entry name" value="P-loop_NTPase"/>
</dbReference>
<reference evidence="6" key="1">
    <citation type="journal article" date="2020" name="Stud. Mycol.">
        <title>101 Dothideomycetes genomes: a test case for predicting lifestyles and emergence of pathogens.</title>
        <authorList>
            <person name="Haridas S."/>
            <person name="Albert R."/>
            <person name="Binder M."/>
            <person name="Bloem J."/>
            <person name="Labutti K."/>
            <person name="Salamov A."/>
            <person name="Andreopoulos B."/>
            <person name="Baker S."/>
            <person name="Barry K."/>
            <person name="Bills G."/>
            <person name="Bluhm B."/>
            <person name="Cannon C."/>
            <person name="Castanera R."/>
            <person name="Culley D."/>
            <person name="Daum C."/>
            <person name="Ezra D."/>
            <person name="Gonzalez J."/>
            <person name="Henrissat B."/>
            <person name="Kuo A."/>
            <person name="Liang C."/>
            <person name="Lipzen A."/>
            <person name="Lutzoni F."/>
            <person name="Magnuson J."/>
            <person name="Mondo S."/>
            <person name="Nolan M."/>
            <person name="Ohm R."/>
            <person name="Pangilinan J."/>
            <person name="Park H.-J."/>
            <person name="Ramirez L."/>
            <person name="Alfaro M."/>
            <person name="Sun H."/>
            <person name="Tritt A."/>
            <person name="Yoshinaga Y."/>
            <person name="Zwiers L.-H."/>
            <person name="Turgeon B."/>
            <person name="Goodwin S."/>
            <person name="Spatafora J."/>
            <person name="Crous P."/>
            <person name="Grigoriev I."/>
        </authorList>
    </citation>
    <scope>NUCLEOTIDE SEQUENCE</scope>
    <source>
        <strain evidence="6">CBS 207.26</strain>
    </source>
</reference>
<dbReference type="SUPFAM" id="SSF52540">
    <property type="entry name" value="P-loop containing nucleoside triphosphate hydrolases"/>
    <property type="match status" value="1"/>
</dbReference>
<accession>A0A6A6EX39</accession>
<feature type="region of interest" description="Disordered" evidence="3">
    <location>
        <begin position="1"/>
        <end position="45"/>
    </location>
</feature>
<dbReference type="Gene3D" id="1.25.40.20">
    <property type="entry name" value="Ankyrin repeat-containing domain"/>
    <property type="match status" value="1"/>
</dbReference>
<evidence type="ECO:0000256" key="2">
    <source>
        <dbReference type="PROSITE-ProRule" id="PRU00023"/>
    </source>
</evidence>
<dbReference type="InterPro" id="IPR054471">
    <property type="entry name" value="GPIID_WHD"/>
</dbReference>
<feature type="compositionally biased region" description="Polar residues" evidence="3">
    <location>
        <begin position="19"/>
        <end position="34"/>
    </location>
</feature>
<dbReference type="Proteomes" id="UP000800200">
    <property type="component" value="Unassembled WGS sequence"/>
</dbReference>
<evidence type="ECO:0000256" key="3">
    <source>
        <dbReference type="SAM" id="MobiDB-lite"/>
    </source>
</evidence>
<dbReference type="OrthoDB" id="194358at2759"/>
<dbReference type="Pfam" id="PF22939">
    <property type="entry name" value="WHD_GPIID"/>
    <property type="match status" value="1"/>
</dbReference>
<dbReference type="PRINTS" id="PR01415">
    <property type="entry name" value="ANKYRIN"/>
</dbReference>
<evidence type="ECO:0000313" key="6">
    <source>
        <dbReference type="EMBL" id="KAF2195851.1"/>
    </source>
</evidence>
<evidence type="ECO:0000259" key="5">
    <source>
        <dbReference type="Pfam" id="PF24883"/>
    </source>
</evidence>
<keyword evidence="7" id="KW-1185">Reference proteome</keyword>
<protein>
    <submittedName>
        <fullName evidence="6">Ankyrin</fullName>
    </submittedName>
</protein>
<gene>
    <name evidence="6" type="ORF">K469DRAFT_744293</name>
</gene>
<dbReference type="PANTHER" id="PTHR10039:SF14">
    <property type="entry name" value="NACHT DOMAIN-CONTAINING PROTEIN"/>
    <property type="match status" value="1"/>
</dbReference>
<organism evidence="6 7">
    <name type="scientific">Zopfia rhizophila CBS 207.26</name>
    <dbReference type="NCBI Taxonomy" id="1314779"/>
    <lineage>
        <taxon>Eukaryota</taxon>
        <taxon>Fungi</taxon>
        <taxon>Dikarya</taxon>
        <taxon>Ascomycota</taxon>
        <taxon>Pezizomycotina</taxon>
        <taxon>Dothideomycetes</taxon>
        <taxon>Dothideomycetes incertae sedis</taxon>
        <taxon>Zopfiaceae</taxon>
        <taxon>Zopfia</taxon>
    </lineage>
</organism>
<dbReference type="SMART" id="SM00248">
    <property type="entry name" value="ANK"/>
    <property type="match status" value="9"/>
</dbReference>
<evidence type="ECO:0000313" key="7">
    <source>
        <dbReference type="Proteomes" id="UP000800200"/>
    </source>
</evidence>
<dbReference type="EMBL" id="ML994610">
    <property type="protein sequence ID" value="KAF2195851.1"/>
    <property type="molecule type" value="Genomic_DNA"/>
</dbReference>
<feature type="repeat" description="ANK" evidence="2">
    <location>
        <begin position="1027"/>
        <end position="1049"/>
    </location>
</feature>
<feature type="domain" description="Nephrocystin 3-like N-terminal" evidence="5">
    <location>
        <begin position="304"/>
        <end position="478"/>
    </location>
</feature>
<evidence type="ECO:0000259" key="4">
    <source>
        <dbReference type="Pfam" id="PF22939"/>
    </source>
</evidence>
<dbReference type="Pfam" id="PF12796">
    <property type="entry name" value="Ank_2"/>
    <property type="match status" value="3"/>
</dbReference>
<keyword evidence="1" id="KW-0677">Repeat</keyword>
<feature type="domain" description="GPI inositol-deacylase winged helix" evidence="4">
    <location>
        <begin position="591"/>
        <end position="676"/>
    </location>
</feature>
<sequence>MLKSLGKRFRKPKLKELASESQQDQSIEGSTALPQQPEPPAISTPATARNERYGLFLLCDGKPLDDSQERIDVDIVAIHGLNGDAYSTWEHENVLEALLLFLRMTRTIVTVKILSATASVVFFGTPHRGAHGITDIGKAVGTVVNACLRVSQTAGITGTTRTDLLRTLIADSESLKDIAISFRNRLDNLDVVTFLETMTTPPLSDLVVDRHSAIMEIRDEEIIPLYANHLSMCRFEGKNQEYTVVSNAICRLARKALKNREIATTTNRDSSDRSLSEAEKSCMVLLNSTDLADYKAEMPRPVQGTCSWILSHPQYLSWIKTEETTLLWVTGEPGCGKTMLSAYLTEHLKLGRTAALRSQVFFFFCDDKITTQRDASAILRSILYQILQQHRRLIKHVKSRYESYGPSLANSFSTLWELFLKIAADFRSAPLGVIVDAIDECEEKTRRTFLNAVIQLVHESQELNRQPQSYIKFLITSRPSLGNSYNFNGFLKSRLPIEQNQSRIGEDVKLVISSKVGEIASRFGCSDEIKEYLEHVLYSRADHTFLWLDIVLQCIEDSLLASKKDIERIINTFPRDLEATYGRFLHRIPSGSREHARKILRLLIGSSRHLTLTEMNIAFTIDQDHKTAADVGDDCQPSIARTLQGIAGPFVRIKSSRVSLIHQSAKEFLTDLALHSQDPIIQSGGVPSVDAALSIAWSCIQYLLLQEFTTDLFAVERTSLETDSPISPLLMGVNTTVLDDLLGLEEDRIFKDQRILEEETCFSLAQQYEFFDYSATHWAEHFALCESIAPEGVREAARRLTDSASCVLRNWLKYFWIKANMEYPFPDNFDIITVAAFFNLSILLRESLERDISYDQFRKDRALFWAARMGSPKSVEALLQYNANPNFPGIDRHTPLTVSAQHGHLDVVKILLAEPCTEVSSKGNSGRSALSYAAGNGNLEIARALMNREDCQLEDQDNSRWTPLFWAVGGDHTAVINSLLSYPSIDINHVDKTGRSVISWAAGDGLLRALRVLLKHPQVDVNIKDSTGRSPLSWAAGNGHTEIVSALLRDRRVDKFSKDFDQRNIISWACQGGHTDTVRTLLKYECRGEDDEDVSGWTPLAWDLHHESTSTVEALISGRKVQIDRQDRGGRTALIWAASYGYPDVVQLLLSQGANPHTTDSGGRTAMDYAKMYSHMQVIEKLEAQ</sequence>
<evidence type="ECO:0000256" key="1">
    <source>
        <dbReference type="ARBA" id="ARBA00022737"/>
    </source>
</evidence>